<sequence length="313" mass="34295">MGFNPHEVTAARANVPEGFQADPNAHLLGSFAEAGTSDEPGAEQQERNAALRAKHDEQDDALIAKASGVLGASRMDLAGVGAAEDRRIEQAGKDRAKARHETNYLAALQAQLDQLNADITQLDIDIENILDPYLSEDEKAYLDGIDDPEEKAREQMRIAREKLENGEMSQAEFDRFEDRWDERQAKRAEHERVENIMENGSPEERRAAAINEDINSVRESRDVLEQNERIEVEQTLESRADTGNAAKKSAVHDDLGGWGLSGGKDSKLADLKGHAKGEFKDVAANTEATNPTPDDGNHPPSSPLPSGDKLTLL</sequence>
<feature type="compositionally biased region" description="Basic and acidic residues" evidence="2">
    <location>
        <begin position="264"/>
        <end position="281"/>
    </location>
</feature>
<name>A0A8J7V221_9PROT</name>
<comment type="caution">
    <text evidence="3">The sequence shown here is derived from an EMBL/GenBank/DDBJ whole genome shotgun (WGS) entry which is preliminary data.</text>
</comment>
<protein>
    <submittedName>
        <fullName evidence="3">Uncharacterized protein</fullName>
    </submittedName>
</protein>
<dbReference type="Proteomes" id="UP000672602">
    <property type="component" value="Unassembled WGS sequence"/>
</dbReference>
<dbReference type="AlphaFoldDB" id="A0A8J7V221"/>
<dbReference type="EMBL" id="JAGMWN010000002">
    <property type="protein sequence ID" value="MBP5856691.1"/>
    <property type="molecule type" value="Genomic_DNA"/>
</dbReference>
<gene>
    <name evidence="3" type="ORF">KAJ83_06705</name>
</gene>
<evidence type="ECO:0000256" key="2">
    <source>
        <dbReference type="SAM" id="MobiDB-lite"/>
    </source>
</evidence>
<feature type="region of interest" description="Disordered" evidence="2">
    <location>
        <begin position="1"/>
        <end position="54"/>
    </location>
</feature>
<accession>A0A8J7V221</accession>
<feature type="coiled-coil region" evidence="1">
    <location>
        <begin position="98"/>
        <end position="125"/>
    </location>
</feature>
<feature type="compositionally biased region" description="Basic and acidic residues" evidence="2">
    <location>
        <begin position="215"/>
        <end position="240"/>
    </location>
</feature>
<dbReference type="RefSeq" id="WP_210681251.1">
    <property type="nucleotide sequence ID" value="NZ_JAGMWN010000002.1"/>
</dbReference>
<organism evidence="3 4">
    <name type="scientific">Marivibrio halodurans</name>
    <dbReference type="NCBI Taxonomy" id="2039722"/>
    <lineage>
        <taxon>Bacteria</taxon>
        <taxon>Pseudomonadati</taxon>
        <taxon>Pseudomonadota</taxon>
        <taxon>Alphaproteobacteria</taxon>
        <taxon>Rhodospirillales</taxon>
        <taxon>Rhodospirillaceae</taxon>
        <taxon>Marivibrio</taxon>
    </lineage>
</organism>
<proteinExistence type="predicted"/>
<evidence type="ECO:0000313" key="3">
    <source>
        <dbReference type="EMBL" id="MBP5856691.1"/>
    </source>
</evidence>
<evidence type="ECO:0000256" key="1">
    <source>
        <dbReference type="SAM" id="Coils"/>
    </source>
</evidence>
<keyword evidence="4" id="KW-1185">Reference proteome</keyword>
<evidence type="ECO:0000313" key="4">
    <source>
        <dbReference type="Proteomes" id="UP000672602"/>
    </source>
</evidence>
<reference evidence="3" key="1">
    <citation type="submission" date="2021-04" db="EMBL/GenBank/DDBJ databases">
        <authorList>
            <person name="Zhang D.-C."/>
        </authorList>
    </citation>
    <scope>NUCLEOTIDE SEQUENCE</scope>
    <source>
        <strain evidence="3">CGMCC 1.15697</strain>
    </source>
</reference>
<keyword evidence="1" id="KW-0175">Coiled coil</keyword>
<feature type="region of interest" description="Disordered" evidence="2">
    <location>
        <begin position="191"/>
        <end position="313"/>
    </location>
</feature>